<evidence type="ECO:0000313" key="2">
    <source>
        <dbReference type="EMBL" id="KGR79110.1"/>
    </source>
</evidence>
<feature type="transmembrane region" description="Helical" evidence="1">
    <location>
        <begin position="101"/>
        <end position="121"/>
    </location>
</feature>
<feature type="transmembrane region" description="Helical" evidence="1">
    <location>
        <begin position="347"/>
        <end position="367"/>
    </location>
</feature>
<reference evidence="2 3" key="1">
    <citation type="submission" date="2014-02" db="EMBL/GenBank/DDBJ databases">
        <title>Draft genome sequence of Lysinibacillus sinduriensis JCM 15800.</title>
        <authorList>
            <person name="Zhang F."/>
            <person name="Wang G."/>
            <person name="Zhang L."/>
        </authorList>
    </citation>
    <scope>NUCLEOTIDE SEQUENCE [LARGE SCALE GENOMIC DNA]</scope>
    <source>
        <strain evidence="2 3">JCM 15800</strain>
    </source>
</reference>
<dbReference type="Pfam" id="PF05975">
    <property type="entry name" value="EcsB"/>
    <property type="match status" value="1"/>
</dbReference>
<accession>A0A0A3I6F2</accession>
<organism evidence="2 3">
    <name type="scientific">Ureibacillus sinduriensis BLB-1 = JCM 15800</name>
    <dbReference type="NCBI Taxonomy" id="1384057"/>
    <lineage>
        <taxon>Bacteria</taxon>
        <taxon>Bacillati</taxon>
        <taxon>Bacillota</taxon>
        <taxon>Bacilli</taxon>
        <taxon>Bacillales</taxon>
        <taxon>Caryophanaceae</taxon>
        <taxon>Ureibacillus</taxon>
    </lineage>
</organism>
<feature type="transmembrane region" description="Helical" evidence="1">
    <location>
        <begin position="185"/>
        <end position="204"/>
    </location>
</feature>
<feature type="transmembrane region" description="Helical" evidence="1">
    <location>
        <begin position="281"/>
        <end position="309"/>
    </location>
</feature>
<dbReference type="EMBL" id="JPVO01000026">
    <property type="protein sequence ID" value="KGR79110.1"/>
    <property type="molecule type" value="Genomic_DNA"/>
</dbReference>
<proteinExistence type="predicted"/>
<evidence type="ECO:0000313" key="3">
    <source>
        <dbReference type="Proteomes" id="UP000030408"/>
    </source>
</evidence>
<dbReference type="STRING" id="1384057.CD33_00580"/>
<name>A0A0A3I6F2_9BACL</name>
<keyword evidence="1" id="KW-1133">Transmembrane helix</keyword>
<keyword evidence="3" id="KW-1185">Reference proteome</keyword>
<keyword evidence="1" id="KW-0812">Transmembrane</keyword>
<sequence>MLLFKQRLLRQWSAHLTLLKSVMDWTTCLYLLVPLIAFVYYLLRETVFQLEYGVMESFHPAIIVFIIMYLSSALINRTFSEPADKLFLLQSTKQYAALKRWGFYYSFLCNFFYMAILFSLVYPLLRFVHHFTMVQSIQFALSMISCYLMSKLVLLVASKWVKFISLMALTSLCSIAVFYANVLSVLITILLIAFSIIFYEKCAIRVHRYFDIQTRLDVEAFYRWQTRIFLHNPELKTMKLPKHKSKSPLYFKKTRSTDSISVLTEIILKTIFRKKSYIWDYLRIICIVFPLILVVPWWAAYLLIVFMYFGLKAYISAIFAEMKDHSIFKIIRTTDGDWQSAFKKVEVYIVNSITLVYIAIITCRFLLF</sequence>
<dbReference type="AlphaFoldDB" id="A0A0A3I6F2"/>
<dbReference type="OrthoDB" id="2448479at2"/>
<keyword evidence="1" id="KW-0472">Membrane</keyword>
<dbReference type="InterPro" id="IPR010288">
    <property type="entry name" value="EcsB_ABC"/>
</dbReference>
<protein>
    <submittedName>
        <fullName evidence="2">Uncharacterized protein</fullName>
    </submittedName>
</protein>
<dbReference type="eggNOG" id="COG4473">
    <property type="taxonomic scope" value="Bacteria"/>
</dbReference>
<evidence type="ECO:0000256" key="1">
    <source>
        <dbReference type="SAM" id="Phobius"/>
    </source>
</evidence>
<comment type="caution">
    <text evidence="2">The sequence shown here is derived from an EMBL/GenBank/DDBJ whole genome shotgun (WGS) entry which is preliminary data.</text>
</comment>
<feature type="transmembrane region" description="Helical" evidence="1">
    <location>
        <begin position="21"/>
        <end position="43"/>
    </location>
</feature>
<gene>
    <name evidence="2" type="ORF">CD33_00580</name>
</gene>
<dbReference type="RefSeq" id="WP_036197125.1">
    <property type="nucleotide sequence ID" value="NZ_JPVO01000026.1"/>
</dbReference>
<dbReference type="Proteomes" id="UP000030408">
    <property type="component" value="Unassembled WGS sequence"/>
</dbReference>
<dbReference type="GO" id="GO:0016020">
    <property type="term" value="C:membrane"/>
    <property type="evidence" value="ECO:0007669"/>
    <property type="project" value="InterPro"/>
</dbReference>
<feature type="transmembrane region" description="Helical" evidence="1">
    <location>
        <begin position="58"/>
        <end position="80"/>
    </location>
</feature>